<dbReference type="InterPro" id="IPR000531">
    <property type="entry name" value="Beta-barrel_TonB"/>
</dbReference>
<evidence type="ECO:0000256" key="11">
    <source>
        <dbReference type="PROSITE-ProRule" id="PRU01360"/>
    </source>
</evidence>
<keyword evidence="2 11" id="KW-0813">Transport</keyword>
<keyword evidence="4" id="KW-0410">Iron transport</keyword>
<evidence type="ECO:0000313" key="15">
    <source>
        <dbReference type="EMBL" id="MBC2778945.1"/>
    </source>
</evidence>
<dbReference type="PROSITE" id="PS52016">
    <property type="entry name" value="TONB_DEPENDENT_REC_3"/>
    <property type="match status" value="1"/>
</dbReference>
<evidence type="ECO:0000256" key="4">
    <source>
        <dbReference type="ARBA" id="ARBA00022496"/>
    </source>
</evidence>
<keyword evidence="7" id="KW-0406">Ion transport</keyword>
<name>A0A842I1B9_9SPHN</name>
<dbReference type="Proteomes" id="UP000564378">
    <property type="component" value="Unassembled WGS sequence"/>
</dbReference>
<keyword evidence="5 11" id="KW-0812">Transmembrane</keyword>
<feature type="domain" description="TonB-dependent receptor plug" evidence="14">
    <location>
        <begin position="65"/>
        <end position="173"/>
    </location>
</feature>
<keyword evidence="3 11" id="KW-1134">Transmembrane beta strand</keyword>
<evidence type="ECO:0000256" key="12">
    <source>
        <dbReference type="RuleBase" id="RU003357"/>
    </source>
</evidence>
<dbReference type="Gene3D" id="2.40.170.20">
    <property type="entry name" value="TonB-dependent receptor, beta-barrel domain"/>
    <property type="match status" value="2"/>
</dbReference>
<keyword evidence="6" id="KW-0408">Iron</keyword>
<keyword evidence="10 11" id="KW-0998">Cell outer membrane</keyword>
<gene>
    <name evidence="15" type="ORF">H6P80_15075</name>
</gene>
<evidence type="ECO:0000313" key="16">
    <source>
        <dbReference type="Proteomes" id="UP000564378"/>
    </source>
</evidence>
<dbReference type="EMBL" id="JACJVJ010000003">
    <property type="protein sequence ID" value="MBC2778945.1"/>
    <property type="molecule type" value="Genomic_DNA"/>
</dbReference>
<keyword evidence="16" id="KW-1185">Reference proteome</keyword>
<dbReference type="AlphaFoldDB" id="A0A842I1B9"/>
<evidence type="ECO:0000259" key="13">
    <source>
        <dbReference type="Pfam" id="PF00593"/>
    </source>
</evidence>
<dbReference type="Pfam" id="PF07715">
    <property type="entry name" value="Plug"/>
    <property type="match status" value="1"/>
</dbReference>
<keyword evidence="8 12" id="KW-0798">TonB box</keyword>
<proteinExistence type="inferred from homology"/>
<accession>A0A842I1B9</accession>
<evidence type="ECO:0000256" key="1">
    <source>
        <dbReference type="ARBA" id="ARBA00004571"/>
    </source>
</evidence>
<evidence type="ECO:0000256" key="2">
    <source>
        <dbReference type="ARBA" id="ARBA00022448"/>
    </source>
</evidence>
<evidence type="ECO:0000256" key="7">
    <source>
        <dbReference type="ARBA" id="ARBA00023065"/>
    </source>
</evidence>
<dbReference type="InterPro" id="IPR036942">
    <property type="entry name" value="Beta-barrel_TonB_sf"/>
</dbReference>
<evidence type="ECO:0000256" key="3">
    <source>
        <dbReference type="ARBA" id="ARBA00022452"/>
    </source>
</evidence>
<comment type="subcellular location">
    <subcellularLocation>
        <location evidence="1 11">Cell outer membrane</location>
        <topology evidence="1 11">Multi-pass membrane protein</topology>
    </subcellularLocation>
</comment>
<evidence type="ECO:0000256" key="5">
    <source>
        <dbReference type="ARBA" id="ARBA00022692"/>
    </source>
</evidence>
<dbReference type="Pfam" id="PF00593">
    <property type="entry name" value="TonB_dep_Rec_b-barrel"/>
    <property type="match status" value="1"/>
</dbReference>
<dbReference type="SUPFAM" id="SSF56935">
    <property type="entry name" value="Porins"/>
    <property type="match status" value="1"/>
</dbReference>
<dbReference type="InterPro" id="IPR012910">
    <property type="entry name" value="Plug_dom"/>
</dbReference>
<comment type="caution">
    <text evidence="15">The sequence shown here is derived from an EMBL/GenBank/DDBJ whole genome shotgun (WGS) entry which is preliminary data.</text>
</comment>
<dbReference type="RefSeq" id="WP_185802250.1">
    <property type="nucleotide sequence ID" value="NZ_JACJVJ010000003.1"/>
</dbReference>
<keyword evidence="9 11" id="KW-0472">Membrane</keyword>
<dbReference type="InterPro" id="IPR039426">
    <property type="entry name" value="TonB-dep_rcpt-like"/>
</dbReference>
<evidence type="ECO:0000256" key="8">
    <source>
        <dbReference type="ARBA" id="ARBA00023077"/>
    </source>
</evidence>
<comment type="similarity">
    <text evidence="11 12">Belongs to the TonB-dependent receptor family.</text>
</comment>
<evidence type="ECO:0000256" key="10">
    <source>
        <dbReference type="ARBA" id="ARBA00023237"/>
    </source>
</evidence>
<evidence type="ECO:0000256" key="9">
    <source>
        <dbReference type="ARBA" id="ARBA00023136"/>
    </source>
</evidence>
<reference evidence="15 16" key="1">
    <citation type="submission" date="2020-08" db="EMBL/GenBank/DDBJ databases">
        <title>Draft genome sequence of Parasphingopyxis sp. GrpM-11.</title>
        <authorList>
            <person name="Oh J."/>
            <person name="Roh D.-H."/>
        </authorList>
    </citation>
    <scope>NUCLEOTIDE SEQUENCE [LARGE SCALE GENOMIC DNA]</scope>
    <source>
        <strain evidence="15 16">GrpM-11</strain>
    </source>
</reference>
<dbReference type="GO" id="GO:0006826">
    <property type="term" value="P:iron ion transport"/>
    <property type="evidence" value="ECO:0007669"/>
    <property type="project" value="UniProtKB-KW"/>
</dbReference>
<dbReference type="GO" id="GO:0009279">
    <property type="term" value="C:cell outer membrane"/>
    <property type="evidence" value="ECO:0007669"/>
    <property type="project" value="UniProtKB-SubCell"/>
</dbReference>
<protein>
    <submittedName>
        <fullName evidence="15">TonB-dependent receptor</fullName>
    </submittedName>
</protein>
<dbReference type="PANTHER" id="PTHR32552">
    <property type="entry name" value="FERRICHROME IRON RECEPTOR-RELATED"/>
    <property type="match status" value="1"/>
</dbReference>
<organism evidence="15 16">
    <name type="scientific">Parasphingopyxis marina</name>
    <dbReference type="NCBI Taxonomy" id="2761622"/>
    <lineage>
        <taxon>Bacteria</taxon>
        <taxon>Pseudomonadati</taxon>
        <taxon>Pseudomonadota</taxon>
        <taxon>Alphaproteobacteria</taxon>
        <taxon>Sphingomonadales</taxon>
        <taxon>Sphingomonadaceae</taxon>
        <taxon>Parasphingopyxis</taxon>
    </lineage>
</organism>
<keyword evidence="15" id="KW-0675">Receptor</keyword>
<evidence type="ECO:0000259" key="14">
    <source>
        <dbReference type="Pfam" id="PF07715"/>
    </source>
</evidence>
<feature type="domain" description="TonB-dependent receptor-like beta-barrel" evidence="13">
    <location>
        <begin position="327"/>
        <end position="754"/>
    </location>
</feature>
<evidence type="ECO:0000256" key="6">
    <source>
        <dbReference type="ARBA" id="ARBA00023004"/>
    </source>
</evidence>
<dbReference type="PANTHER" id="PTHR32552:SF81">
    <property type="entry name" value="TONB-DEPENDENT OUTER MEMBRANE RECEPTOR"/>
    <property type="match status" value="1"/>
</dbReference>
<sequence length="789" mass="86601">MILGNDKGSGRRDRIRQTRKWLLLGTSAALILGTGSPLVAQTGGTTEAAGSTPIVVTATRREANLQDVPIAITAFSQDDLREVGADQLQDLIRVVPNATLYDDRGAGQPTWVIRGVALADFNPNNTPTAAIFYDEFYLPSNALSGLALYDVDRVEILKGPQGGLYGRNTTGGAVRLISRQPDTSEFGGYIDASYGSWGRIQAQGALNVPLSDSLAIRISARTDQDGGWQDSLATPGDDNHGDRDIFSLRGQILFEPSDFVRLRVKIETGSDNSETLLGRATASEDLAVPFAFCAPVIAGRQNEALCGTWADRNLLAMGQPLGFSARDQSDNARVVLSNPINQLDNDWMNYNFQADFELGFATLTSITNRLTYDYRQVFDYDGSQLALGHEDSDVHFSVWSQELRLTSTTDSNFDWLIGGVYNYDRIDDSRDFALTDNVIAAPPPVNSLTRSYNQKTEAWAVYANLGYDFSDRVRLHGSLRYTDESRRIYNATLFVPALNFNLFEGYSDEINLQTHWTGHIGLDFHPSDDVLLYATATRGYKSGGFFGGVATDTSVLLPYLEETIWAYELGFKTEWPGGLRVNGAAFYYDYQDRQGYLNQVNPANNLTAVRLGNLGDVELYGAELELAWTPPEVDGLTLMANVAYLEGSITDSNATSVTLTGQPYALEGLPVSAPRWSMFALARYEFPLSAALRGALQVNYAWQASPNPDSSYTAGGSDISYALYHIPSHGTLDARISVAGDEGRWELSLEGRNLTDVSHPAVATRDSGGSYMSFYNAPRTFRARLVYNF</sequence>